<reference evidence="2 3" key="1">
    <citation type="submission" date="2020-09" db="EMBL/GenBank/DDBJ databases">
        <title>De no assembly of potato wild relative species, Solanum commersonii.</title>
        <authorList>
            <person name="Cho K."/>
        </authorList>
    </citation>
    <scope>NUCLEOTIDE SEQUENCE [LARGE SCALE GENOMIC DNA]</scope>
    <source>
        <strain evidence="2">LZ3.2</strain>
        <tissue evidence="2">Leaf</tissue>
    </source>
</reference>
<gene>
    <name evidence="2" type="ORF">H5410_009629</name>
</gene>
<evidence type="ECO:0000313" key="2">
    <source>
        <dbReference type="EMBL" id="KAG5624411.1"/>
    </source>
</evidence>
<dbReference type="AlphaFoldDB" id="A0A9J6AJA7"/>
<dbReference type="EMBL" id="JACXVP010000002">
    <property type="protein sequence ID" value="KAG5624411.1"/>
    <property type="molecule type" value="Genomic_DNA"/>
</dbReference>
<protein>
    <submittedName>
        <fullName evidence="2">Uncharacterized protein</fullName>
    </submittedName>
</protein>
<keyword evidence="3" id="KW-1185">Reference proteome</keyword>
<accession>A0A9J6AJA7</accession>
<evidence type="ECO:0000256" key="1">
    <source>
        <dbReference type="SAM" id="MobiDB-lite"/>
    </source>
</evidence>
<feature type="region of interest" description="Disordered" evidence="1">
    <location>
        <begin position="69"/>
        <end position="139"/>
    </location>
</feature>
<organism evidence="2 3">
    <name type="scientific">Solanum commersonii</name>
    <name type="common">Commerson's wild potato</name>
    <name type="synonym">Commerson's nightshade</name>
    <dbReference type="NCBI Taxonomy" id="4109"/>
    <lineage>
        <taxon>Eukaryota</taxon>
        <taxon>Viridiplantae</taxon>
        <taxon>Streptophyta</taxon>
        <taxon>Embryophyta</taxon>
        <taxon>Tracheophyta</taxon>
        <taxon>Spermatophyta</taxon>
        <taxon>Magnoliopsida</taxon>
        <taxon>eudicotyledons</taxon>
        <taxon>Gunneridae</taxon>
        <taxon>Pentapetalae</taxon>
        <taxon>asterids</taxon>
        <taxon>lamiids</taxon>
        <taxon>Solanales</taxon>
        <taxon>Solanaceae</taxon>
        <taxon>Solanoideae</taxon>
        <taxon>Solaneae</taxon>
        <taxon>Solanum</taxon>
    </lineage>
</organism>
<comment type="caution">
    <text evidence="2">The sequence shown here is derived from an EMBL/GenBank/DDBJ whole genome shotgun (WGS) entry which is preliminary data.</text>
</comment>
<feature type="compositionally biased region" description="Polar residues" evidence="1">
    <location>
        <begin position="69"/>
        <end position="87"/>
    </location>
</feature>
<name>A0A9J6AJA7_SOLCO</name>
<dbReference type="Proteomes" id="UP000824120">
    <property type="component" value="Chromosome 2"/>
</dbReference>
<feature type="compositionally biased region" description="Low complexity" evidence="1">
    <location>
        <begin position="116"/>
        <end position="139"/>
    </location>
</feature>
<proteinExistence type="predicted"/>
<sequence length="160" mass="17771">MIFIFYFYYNVIRFQSQSRQVKPNLLVKFNSVKFLIQSAKLTIHLVISSIAILAIFASQSNNFQILKNSKEQPNSLSSNTKSAQLPSPIQYFSPAPQYSPQRPNPPIRTTIHTYTPDPASSSSSNPPVRNPASPDSSSIRSSYSIPAFIVGRICSIGICN</sequence>
<evidence type="ECO:0000313" key="3">
    <source>
        <dbReference type="Proteomes" id="UP000824120"/>
    </source>
</evidence>